<protein>
    <recommendedName>
        <fullName evidence="1">UBA domain-containing protein</fullName>
    </recommendedName>
</protein>
<feature type="domain" description="UBA" evidence="1">
    <location>
        <begin position="2"/>
        <end position="42"/>
    </location>
</feature>
<dbReference type="Gene3D" id="1.10.8.10">
    <property type="entry name" value="DNA helicase RuvA subunit, C-terminal domain"/>
    <property type="match status" value="1"/>
</dbReference>
<keyword evidence="3" id="KW-1185">Reference proteome</keyword>
<dbReference type="PROSITE" id="PS50030">
    <property type="entry name" value="UBA"/>
    <property type="match status" value="1"/>
</dbReference>
<sequence length="267" mass="29092">MSNTDDAISLLTALGFSVEAASEALRVCDGQVENAANYLLMNGIATNDAGTDDSSPSSNIQMIHSNTSQYSYEDGRSACTCMALSAARNFLRNTTINDDNVSHVNASFLEEVIQNGIAIYQQHFSKNATEHLSAEEIIEKGIFPQLQLLGGIRQGILSQDRNSPLGLPEMLRCIRESSSGWVACLITKTPETVLVCLSPGSKSVLIDTHPRPQQFAANGAYARIHSSENELWESLETIFPFTDLRSDVSELMAAMYNSFDVYALVPS</sequence>
<evidence type="ECO:0000313" key="3">
    <source>
        <dbReference type="Proteomes" id="UP000198406"/>
    </source>
</evidence>
<evidence type="ECO:0000259" key="1">
    <source>
        <dbReference type="PROSITE" id="PS50030"/>
    </source>
</evidence>
<dbReference type="InterPro" id="IPR015940">
    <property type="entry name" value="UBA"/>
</dbReference>
<reference evidence="2 3" key="1">
    <citation type="journal article" date="2015" name="Plant Cell">
        <title>Oil accumulation by the oleaginous diatom Fistulifera solaris as revealed by the genome and transcriptome.</title>
        <authorList>
            <person name="Tanaka T."/>
            <person name="Maeda Y."/>
            <person name="Veluchamy A."/>
            <person name="Tanaka M."/>
            <person name="Abida H."/>
            <person name="Marechal E."/>
            <person name="Bowler C."/>
            <person name="Muto M."/>
            <person name="Sunaga Y."/>
            <person name="Tanaka M."/>
            <person name="Yoshino T."/>
            <person name="Taniguchi T."/>
            <person name="Fukuda Y."/>
            <person name="Nemoto M."/>
            <person name="Matsumoto M."/>
            <person name="Wong P.S."/>
            <person name="Aburatani S."/>
            <person name="Fujibuchi W."/>
        </authorList>
    </citation>
    <scope>NUCLEOTIDE SEQUENCE [LARGE SCALE GENOMIC DNA]</scope>
    <source>
        <strain evidence="2 3">JPCC DA0580</strain>
    </source>
</reference>
<dbReference type="InParanoid" id="A0A1Z5K057"/>
<dbReference type="EMBL" id="BDSP01000137">
    <property type="protein sequence ID" value="GAX19549.1"/>
    <property type="molecule type" value="Genomic_DNA"/>
</dbReference>
<dbReference type="Pfam" id="PF00627">
    <property type="entry name" value="UBA"/>
    <property type="match status" value="1"/>
</dbReference>
<accession>A0A1Z5K057</accession>
<proteinExistence type="predicted"/>
<dbReference type="InterPro" id="IPR009060">
    <property type="entry name" value="UBA-like_sf"/>
</dbReference>
<dbReference type="SMART" id="SM00165">
    <property type="entry name" value="UBA"/>
    <property type="match status" value="1"/>
</dbReference>
<name>A0A1Z5K057_FISSO</name>
<dbReference type="AlphaFoldDB" id="A0A1Z5K057"/>
<dbReference type="Proteomes" id="UP000198406">
    <property type="component" value="Unassembled WGS sequence"/>
</dbReference>
<dbReference type="CDD" id="cd14291">
    <property type="entry name" value="UBA1_NUB1_like"/>
    <property type="match status" value="1"/>
</dbReference>
<dbReference type="SUPFAM" id="SSF46934">
    <property type="entry name" value="UBA-like"/>
    <property type="match status" value="1"/>
</dbReference>
<gene>
    <name evidence="2" type="ORF">FisN_19Hu127</name>
</gene>
<evidence type="ECO:0000313" key="2">
    <source>
        <dbReference type="EMBL" id="GAX19549.1"/>
    </source>
</evidence>
<comment type="caution">
    <text evidence="2">The sequence shown here is derived from an EMBL/GenBank/DDBJ whole genome shotgun (WGS) entry which is preliminary data.</text>
</comment>
<dbReference type="OrthoDB" id="361536at2759"/>
<organism evidence="2 3">
    <name type="scientific">Fistulifera solaris</name>
    <name type="common">Oleaginous diatom</name>
    <dbReference type="NCBI Taxonomy" id="1519565"/>
    <lineage>
        <taxon>Eukaryota</taxon>
        <taxon>Sar</taxon>
        <taxon>Stramenopiles</taxon>
        <taxon>Ochrophyta</taxon>
        <taxon>Bacillariophyta</taxon>
        <taxon>Bacillariophyceae</taxon>
        <taxon>Bacillariophycidae</taxon>
        <taxon>Naviculales</taxon>
        <taxon>Naviculaceae</taxon>
        <taxon>Fistulifera</taxon>
    </lineage>
</organism>